<organism evidence="1 2">
    <name type="scientific">Stereocaulon virgatum</name>
    <dbReference type="NCBI Taxonomy" id="373712"/>
    <lineage>
        <taxon>Eukaryota</taxon>
        <taxon>Fungi</taxon>
        <taxon>Dikarya</taxon>
        <taxon>Ascomycota</taxon>
        <taxon>Pezizomycotina</taxon>
        <taxon>Lecanoromycetes</taxon>
        <taxon>OSLEUM clade</taxon>
        <taxon>Lecanoromycetidae</taxon>
        <taxon>Lecanorales</taxon>
        <taxon>Lecanorineae</taxon>
        <taxon>Stereocaulaceae</taxon>
        <taxon>Stereocaulon</taxon>
    </lineage>
</organism>
<dbReference type="EMBL" id="JBEFKJ010000037">
    <property type="protein sequence ID" value="KAL2037740.1"/>
    <property type="molecule type" value="Genomic_DNA"/>
</dbReference>
<protein>
    <submittedName>
        <fullName evidence="1">Uncharacterized protein</fullName>
    </submittedName>
</protein>
<keyword evidence="2" id="KW-1185">Reference proteome</keyword>
<gene>
    <name evidence="1" type="ORF">N7G274_009465</name>
</gene>
<comment type="caution">
    <text evidence="1">The sequence shown here is derived from an EMBL/GenBank/DDBJ whole genome shotgun (WGS) entry which is preliminary data.</text>
</comment>
<name>A0ABR3ZY95_9LECA</name>
<accession>A0ABR3ZY95</accession>
<evidence type="ECO:0000313" key="1">
    <source>
        <dbReference type="EMBL" id="KAL2037740.1"/>
    </source>
</evidence>
<reference evidence="1 2" key="1">
    <citation type="submission" date="2024-09" db="EMBL/GenBank/DDBJ databases">
        <title>Rethinking Asexuality: The Enigmatic Case of Functional Sexual Genes in Lepraria (Stereocaulaceae).</title>
        <authorList>
            <person name="Doellman M."/>
            <person name="Sun Y."/>
            <person name="Barcenas-Pena A."/>
            <person name="Lumbsch H.T."/>
            <person name="Grewe F."/>
        </authorList>
    </citation>
    <scope>NUCLEOTIDE SEQUENCE [LARGE SCALE GENOMIC DNA]</scope>
    <source>
        <strain evidence="1 2">Mercado 3170</strain>
    </source>
</reference>
<evidence type="ECO:0000313" key="2">
    <source>
        <dbReference type="Proteomes" id="UP001590950"/>
    </source>
</evidence>
<dbReference type="Proteomes" id="UP001590950">
    <property type="component" value="Unassembled WGS sequence"/>
</dbReference>
<sequence>MWRLESSYAARKREIMVACGSQLDQYHLNDMDDQPEVFRLRLDAWNAQMQYTRSQVRKVYFATQLLIAYETWRQTCNPTPQQQRDLDVRIMTHYRSFVYASHRITFPHLPPLTPVFDYIPTSMLGWRSYLQDMLRT</sequence>
<proteinExistence type="predicted"/>